<evidence type="ECO:0000313" key="1">
    <source>
        <dbReference type="EMBL" id="RGB75286.1"/>
    </source>
</evidence>
<dbReference type="Proteomes" id="UP000261011">
    <property type="component" value="Unassembled WGS sequence"/>
</dbReference>
<accession>A0A3E2TGJ9</accession>
<proteinExistence type="predicted"/>
<dbReference type="Pfam" id="PF07949">
    <property type="entry name" value="YbbR"/>
    <property type="match status" value="2"/>
</dbReference>
<dbReference type="PANTHER" id="PTHR37804">
    <property type="entry name" value="CDAA REGULATORY PROTEIN CDAR"/>
    <property type="match status" value="1"/>
</dbReference>
<dbReference type="EMBL" id="QVEU01000006">
    <property type="protein sequence ID" value="RGB75286.1"/>
    <property type="molecule type" value="Genomic_DNA"/>
</dbReference>
<dbReference type="InterPro" id="IPR012505">
    <property type="entry name" value="YbbR"/>
</dbReference>
<gene>
    <name evidence="1" type="ORF">DXA39_07030</name>
</gene>
<organism evidence="1 2">
    <name type="scientific">Anaerococcus nagyae</name>
    <dbReference type="NCBI Taxonomy" id="1755241"/>
    <lineage>
        <taxon>Bacteria</taxon>
        <taxon>Bacillati</taxon>
        <taxon>Bacillota</taxon>
        <taxon>Tissierellia</taxon>
        <taxon>Tissierellales</taxon>
        <taxon>Peptoniphilaceae</taxon>
        <taxon>Anaerococcus</taxon>
    </lineage>
</organism>
<keyword evidence="2" id="KW-1185">Reference proteome</keyword>
<dbReference type="RefSeq" id="WP_117522006.1">
    <property type="nucleotide sequence ID" value="NZ_QVEU01000006.1"/>
</dbReference>
<reference evidence="1 2" key="1">
    <citation type="submission" date="2018-08" db="EMBL/GenBank/DDBJ databases">
        <title>A genome reference for cultivated species of the human gut microbiota.</title>
        <authorList>
            <person name="Zou Y."/>
            <person name="Xue W."/>
            <person name="Luo G."/>
        </authorList>
    </citation>
    <scope>NUCLEOTIDE SEQUENCE [LARGE SCALE GENOMIC DNA]</scope>
    <source>
        <strain evidence="1 2">OF01-3</strain>
    </source>
</reference>
<dbReference type="Gene3D" id="2.170.120.30">
    <property type="match status" value="1"/>
</dbReference>
<dbReference type="AlphaFoldDB" id="A0A3E2TGJ9"/>
<comment type="caution">
    <text evidence="1">The sequence shown here is derived from an EMBL/GenBank/DDBJ whole genome shotgun (WGS) entry which is preliminary data.</text>
</comment>
<sequence length="325" mass="36444">MNNKNDTKLKILSVLLAIFMWTFVINSTNPTVNKTYRNIPVVIKNQDNLEKSGYTIVGNDESLTTNIKLKGTREKLVGLKTSNIYAYIDIADVKEGIQSVEIVVDTPTGVTVDELEPEEINLNIQKVIEKTLPVNLIISDKIKDGRIVEVNELSPEDIKVKGPASYINKIDRAEVRIEDMDLLDGKIHSLPVAILDRSGNKISGLDISNDDINVSFLVYETKKVPVNLNTTGELVQGFEESSREVSPNKVVIKGPESIIRDIEQINTKPININNLKSSSYGDVRLDLPEYVEVYNGENLVNYRIDVQKKSTNDKDDGKEEEKKDE</sequence>
<protein>
    <recommendedName>
        <fullName evidence="3">YbbR-like domain-containing protein</fullName>
    </recommendedName>
</protein>
<name>A0A3E2TGJ9_9FIRM</name>
<dbReference type="PANTHER" id="PTHR37804:SF1">
    <property type="entry name" value="CDAA REGULATORY PROTEIN CDAR"/>
    <property type="match status" value="1"/>
</dbReference>
<dbReference type="InterPro" id="IPR053154">
    <property type="entry name" value="c-di-AMP_regulator"/>
</dbReference>
<dbReference type="Gene3D" id="2.170.120.40">
    <property type="entry name" value="YbbR-like domain"/>
    <property type="match status" value="2"/>
</dbReference>
<dbReference type="OrthoDB" id="2111604at2"/>
<evidence type="ECO:0008006" key="3">
    <source>
        <dbReference type="Google" id="ProtNLM"/>
    </source>
</evidence>
<evidence type="ECO:0000313" key="2">
    <source>
        <dbReference type="Proteomes" id="UP000261011"/>
    </source>
</evidence>